<name>A0A143DFH3_9PROT</name>
<protein>
    <recommendedName>
        <fullName evidence="3">DNA cytosine methyltransferase</fullName>
    </recommendedName>
</protein>
<dbReference type="KEGG" id="hjo:AY555_02900"/>
<dbReference type="EMBL" id="CP014525">
    <property type="protein sequence ID" value="AMW35502.1"/>
    <property type="molecule type" value="Genomic_DNA"/>
</dbReference>
<evidence type="ECO:0008006" key="3">
    <source>
        <dbReference type="Google" id="ProtNLM"/>
    </source>
</evidence>
<gene>
    <name evidence="1" type="ORF">AY555_02900</name>
</gene>
<evidence type="ECO:0000313" key="1">
    <source>
        <dbReference type="EMBL" id="AMW35502.1"/>
    </source>
</evidence>
<sequence length="200" mass="22341">MRVLVGCEFSGTVRDAFRAAGHEAMSCDLLETETPGPHYKGDVRDVLDYPWDLAIFHPPCTDLAVSGARHFSEKRQDGRQQAAVSFVRMLACSAIPRIALENPVSVLSSLWRKPDQIIQPWQFGHGETKATCLWLKGLPLLQPTHVVDGRQARIHHMPPTPDRWKLRSRTYPGIAQAMATQWGASSEDESNEACNGAVRW</sequence>
<proteinExistence type="predicted"/>
<evidence type="ECO:0000313" key="2">
    <source>
        <dbReference type="Proteomes" id="UP000076066"/>
    </source>
</evidence>
<accession>A0A143DFH3</accession>
<dbReference type="InterPro" id="IPR029063">
    <property type="entry name" value="SAM-dependent_MTases_sf"/>
</dbReference>
<dbReference type="OrthoDB" id="9134166at2"/>
<dbReference type="Proteomes" id="UP000076066">
    <property type="component" value="Chromosome"/>
</dbReference>
<dbReference type="AlphaFoldDB" id="A0A143DFH3"/>
<organism evidence="1 2">
    <name type="scientific">Haematospirillum jordaniae</name>
    <dbReference type="NCBI Taxonomy" id="1549855"/>
    <lineage>
        <taxon>Bacteria</taxon>
        <taxon>Pseudomonadati</taxon>
        <taxon>Pseudomonadota</taxon>
        <taxon>Alphaproteobacteria</taxon>
        <taxon>Rhodospirillales</taxon>
        <taxon>Novispirillaceae</taxon>
        <taxon>Haematospirillum</taxon>
    </lineage>
</organism>
<reference evidence="1 2" key="1">
    <citation type="submission" date="2016-02" db="EMBL/GenBank/DDBJ databases">
        <title>Complete Genome of H5569, the type strain of the newly described species Haematospirillium jordaniae.</title>
        <authorList>
            <person name="Nicholson A.C."/>
            <person name="Humrighouse B.W."/>
            <person name="Loparov V."/>
            <person name="McQuiston J.R."/>
        </authorList>
    </citation>
    <scope>NUCLEOTIDE SEQUENCE [LARGE SCALE GENOMIC DNA]</scope>
    <source>
        <strain evidence="1 2">H5569</strain>
    </source>
</reference>
<dbReference type="STRING" id="1549855.AY555_02900"/>
<keyword evidence="2" id="KW-1185">Reference proteome</keyword>
<dbReference type="Gene3D" id="3.40.50.150">
    <property type="entry name" value="Vaccinia Virus protein VP39"/>
    <property type="match status" value="1"/>
</dbReference>